<dbReference type="Proteomes" id="UP001597286">
    <property type="component" value="Unassembled WGS sequence"/>
</dbReference>
<keyword evidence="2" id="KW-0378">Hydrolase</keyword>
<keyword evidence="3" id="KW-1185">Reference proteome</keyword>
<name>A0ABW4NZJ4_9NOCA</name>
<feature type="domain" description="Serine aminopeptidase S33" evidence="1">
    <location>
        <begin position="24"/>
        <end position="129"/>
    </location>
</feature>
<comment type="caution">
    <text evidence="2">The sequence shown here is derived from an EMBL/GenBank/DDBJ whole genome shotgun (WGS) entry which is preliminary data.</text>
</comment>
<reference evidence="3" key="1">
    <citation type="journal article" date="2019" name="Int. J. Syst. Evol. Microbiol.">
        <title>The Global Catalogue of Microorganisms (GCM) 10K type strain sequencing project: providing services to taxonomists for standard genome sequencing and annotation.</title>
        <authorList>
            <consortium name="The Broad Institute Genomics Platform"/>
            <consortium name="The Broad Institute Genome Sequencing Center for Infectious Disease"/>
            <person name="Wu L."/>
            <person name="Ma J."/>
        </authorList>
    </citation>
    <scope>NUCLEOTIDE SEQUENCE [LARGE SCALE GENOMIC DNA]</scope>
    <source>
        <strain evidence="3">DT72</strain>
    </source>
</reference>
<accession>A0ABW4NZJ4</accession>
<dbReference type="SUPFAM" id="SSF53474">
    <property type="entry name" value="alpha/beta-Hydrolases"/>
    <property type="match status" value="1"/>
</dbReference>
<dbReference type="InterPro" id="IPR051044">
    <property type="entry name" value="MAG_DAG_Lipase"/>
</dbReference>
<sequence>MTSSRFLAGASGQVHVRHWPCTDPVAGLVFLHGMGQHTGHYHRFARALGAEGIETWALDHVGHGLSEGEPGNPGPVTDLAANALMLADLAAADRPGLPLAVMGHSLGAATAVAALAEQPERFVAVVLCGLPRRAAADPGAVDEVRAPILVVHGVDDRLAPIDGARAWTSAVRNAEMREYPDAGHDLLHEPVHRQVTSDVAAFVRATVQP</sequence>
<evidence type="ECO:0000313" key="2">
    <source>
        <dbReference type="EMBL" id="MFD1811625.1"/>
    </source>
</evidence>
<dbReference type="Gene3D" id="3.40.50.1820">
    <property type="entry name" value="alpha/beta hydrolase"/>
    <property type="match status" value="2"/>
</dbReference>
<gene>
    <name evidence="2" type="ORF">ACFSJG_05320</name>
</gene>
<dbReference type="Pfam" id="PF12146">
    <property type="entry name" value="Hydrolase_4"/>
    <property type="match status" value="1"/>
</dbReference>
<dbReference type="EMBL" id="JBHUFB010000007">
    <property type="protein sequence ID" value="MFD1811625.1"/>
    <property type="molecule type" value="Genomic_DNA"/>
</dbReference>
<dbReference type="GO" id="GO:0016787">
    <property type="term" value="F:hydrolase activity"/>
    <property type="evidence" value="ECO:0007669"/>
    <property type="project" value="UniProtKB-KW"/>
</dbReference>
<dbReference type="InterPro" id="IPR029058">
    <property type="entry name" value="AB_hydrolase_fold"/>
</dbReference>
<proteinExistence type="predicted"/>
<evidence type="ECO:0000259" key="1">
    <source>
        <dbReference type="Pfam" id="PF12146"/>
    </source>
</evidence>
<evidence type="ECO:0000313" key="3">
    <source>
        <dbReference type="Proteomes" id="UP001597286"/>
    </source>
</evidence>
<dbReference type="PANTHER" id="PTHR11614">
    <property type="entry name" value="PHOSPHOLIPASE-RELATED"/>
    <property type="match status" value="1"/>
</dbReference>
<dbReference type="RefSeq" id="WP_378484156.1">
    <property type="nucleotide sequence ID" value="NZ_JBHUFB010000007.1"/>
</dbReference>
<protein>
    <submittedName>
        <fullName evidence="2">Alpha/beta hydrolase</fullName>
    </submittedName>
</protein>
<dbReference type="InterPro" id="IPR022742">
    <property type="entry name" value="Hydrolase_4"/>
</dbReference>
<organism evidence="2 3">
    <name type="scientific">Rhodococcus gannanensis</name>
    <dbReference type="NCBI Taxonomy" id="1960308"/>
    <lineage>
        <taxon>Bacteria</taxon>
        <taxon>Bacillati</taxon>
        <taxon>Actinomycetota</taxon>
        <taxon>Actinomycetes</taxon>
        <taxon>Mycobacteriales</taxon>
        <taxon>Nocardiaceae</taxon>
        <taxon>Rhodococcus</taxon>
    </lineage>
</organism>